<keyword evidence="2" id="KW-1185">Reference proteome</keyword>
<evidence type="ECO:0000313" key="3">
    <source>
        <dbReference type="RefSeq" id="XP_028030183.1"/>
    </source>
</evidence>
<dbReference type="Gene3D" id="3.90.110.10">
    <property type="entry name" value="Lactate dehydrogenase/glycoside hydrolase, family 4, C-terminal"/>
    <property type="match status" value="1"/>
</dbReference>
<dbReference type="GeneID" id="114243017"/>
<proteinExistence type="predicted"/>
<dbReference type="PANTHER" id="PTHR23382">
    <property type="entry name" value="MALATE DEHYDROGENASE"/>
    <property type="match status" value="1"/>
</dbReference>
<dbReference type="AlphaFoldDB" id="A0A6J2JLL5"/>
<name>A0A6J2JLL5_BOMMA</name>
<dbReference type="GO" id="GO:0006108">
    <property type="term" value="P:malate metabolic process"/>
    <property type="evidence" value="ECO:0007669"/>
    <property type="project" value="InterPro"/>
</dbReference>
<dbReference type="Gene3D" id="3.40.50.720">
    <property type="entry name" value="NAD(P)-binding Rossmann-like Domain"/>
    <property type="match status" value="1"/>
</dbReference>
<evidence type="ECO:0000256" key="1">
    <source>
        <dbReference type="ARBA" id="ARBA00023002"/>
    </source>
</evidence>
<dbReference type="RefSeq" id="XP_028030183.1">
    <property type="nucleotide sequence ID" value="XM_028174382.1"/>
</dbReference>
<protein>
    <submittedName>
        <fullName evidence="3">Malate dehydrogenase, cytoplasmic-like</fullName>
    </submittedName>
</protein>
<dbReference type="KEGG" id="bman:114243017"/>
<dbReference type="OrthoDB" id="7450228at2759"/>
<organism evidence="2 3">
    <name type="scientific">Bombyx mandarina</name>
    <name type="common">Wild silk moth</name>
    <name type="synonym">Wild silkworm</name>
    <dbReference type="NCBI Taxonomy" id="7092"/>
    <lineage>
        <taxon>Eukaryota</taxon>
        <taxon>Metazoa</taxon>
        <taxon>Ecdysozoa</taxon>
        <taxon>Arthropoda</taxon>
        <taxon>Hexapoda</taxon>
        <taxon>Insecta</taxon>
        <taxon>Pterygota</taxon>
        <taxon>Neoptera</taxon>
        <taxon>Endopterygota</taxon>
        <taxon>Lepidoptera</taxon>
        <taxon>Glossata</taxon>
        <taxon>Ditrysia</taxon>
        <taxon>Bombycoidea</taxon>
        <taxon>Bombycidae</taxon>
        <taxon>Bombycinae</taxon>
        <taxon>Bombyx</taxon>
    </lineage>
</organism>
<evidence type="ECO:0000313" key="2">
    <source>
        <dbReference type="Proteomes" id="UP000504629"/>
    </source>
</evidence>
<sequence length="404" mass="45559">MNLEITSLPSPLRVIVVNPLVPAAQLIAVKILSGTVFGTNQLIDLTLLVYSNELQMAEAFILELENCAFSCVNSMHTSSNLPSITDADVFCFITNFPNPNCIDFYNVITDEMFDSFYLIIKIANNLFGPISNIAEIVKENVINKKNIKSGQKPIFIADGLVAIDILKSLSTNVPYDVFFCPTPLTSIGKNILGEYLKVETDEINDLLVWAANDSVFHVEVEKPLVIQDTISGDNCDWNLVGKDVLRKTNLDHTQFNESWLKKDFIEKMESFASRNPYGCIYKASQISKTLQDIWASRSTECELKSYCSMGVISDESLGTIKGHPYVLPLIFSGDHWCVNERFKENTHLKMEIKRINKVAQEQHEKLITYCKHFLQENVLNQAFIPNDESSASSITIDRLSRFSE</sequence>
<gene>
    <name evidence="3" type="primary">LOC114243017</name>
</gene>
<reference evidence="3" key="1">
    <citation type="submission" date="2025-08" db="UniProtKB">
        <authorList>
            <consortium name="RefSeq"/>
        </authorList>
    </citation>
    <scope>IDENTIFICATION</scope>
    <source>
        <tissue evidence="3">Silk gland</tissue>
    </source>
</reference>
<accession>A0A6J2JLL5</accession>
<keyword evidence="1" id="KW-0560">Oxidoreductase</keyword>
<dbReference type="GO" id="GO:0016616">
    <property type="term" value="F:oxidoreductase activity, acting on the CH-OH group of donors, NAD or NADP as acceptor"/>
    <property type="evidence" value="ECO:0007669"/>
    <property type="project" value="InterPro"/>
</dbReference>
<dbReference type="Proteomes" id="UP000504629">
    <property type="component" value="Unplaced"/>
</dbReference>
<dbReference type="GO" id="GO:0016615">
    <property type="term" value="F:malate dehydrogenase activity"/>
    <property type="evidence" value="ECO:0007669"/>
    <property type="project" value="InterPro"/>
</dbReference>
<dbReference type="InterPro" id="IPR015955">
    <property type="entry name" value="Lactate_DH/Glyco_Ohase_4_C"/>
</dbReference>
<dbReference type="InterPro" id="IPR010945">
    <property type="entry name" value="Malate_DH_type2"/>
</dbReference>